<dbReference type="HOGENOM" id="CLU_533841_0_0_2"/>
<evidence type="ECO:0000313" key="4">
    <source>
        <dbReference type="Proteomes" id="UP000010866"/>
    </source>
</evidence>
<dbReference type="STRING" id="867904.Metho_0163"/>
<organism evidence="3 4">
    <name type="scientific">Methanomethylovorans hollandica (strain DSM 15978 / NBRC 107637 / DMS1)</name>
    <dbReference type="NCBI Taxonomy" id="867904"/>
    <lineage>
        <taxon>Archaea</taxon>
        <taxon>Methanobacteriati</taxon>
        <taxon>Methanobacteriota</taxon>
        <taxon>Stenosarchaea group</taxon>
        <taxon>Methanomicrobia</taxon>
        <taxon>Methanosarcinales</taxon>
        <taxon>Methanosarcinaceae</taxon>
        <taxon>Methanomethylovorans</taxon>
    </lineage>
</organism>
<sequence>MDDGITVEINGIKIRLPEKATLGDAIKASDAPYKKGTSVGILKKSDIEQEENVAEYRIITTSGEFMIELFENHSPSRKQWIEQFNEYKDIPLRWSSRDAVAFGPFVSDMIPERETGTYREYEVLFAAGGGDPHNTHMIITKDRHSAEYGAPQEGAFGRVVSGKSVLENLEKKDSIIEVKPVLSWKHTGEHLLTTDLETLLEEGEKVFTYLDVVMSPESPLGAEHFFALIRTGSFKVDMASSSFIADHMLLGELPAYENYESRSRGSVFLRTVGYGAGKAFISTEDRTASILHSVIGHVDQGMELVKMAEVGHRLLVHTTPPQIMLHGKSFLDAEEEMASFGVKLVREGDTTDEALIVAQEPDTTIEILKEGTVKATGVDSSKIVSIELYDDVAPITLDFFRHAIGLQFRPIGILPLIMMYENTYIFKAEKPAERYKEILPENTPQKKVVAGEIGVTNQAAKRMGMVGVKTKDDDLFGPTGEKFISTNIIGRILDIEKLQHFREGDKIYVIERNREGDS</sequence>
<dbReference type="HAMAP" id="MF_01089">
    <property type="entry name" value="UPF0288"/>
    <property type="match status" value="1"/>
</dbReference>
<gene>
    <name evidence="3" type="ordered locus">Metho_0163</name>
</gene>
<evidence type="ECO:0000313" key="3">
    <source>
        <dbReference type="EMBL" id="AGB48450.1"/>
    </source>
</evidence>
<dbReference type="AlphaFoldDB" id="L0KUT4"/>
<dbReference type="InterPro" id="IPR058492">
    <property type="entry name" value="DUF8179"/>
</dbReference>
<proteinExistence type="inferred from homology"/>
<comment type="similarity">
    <text evidence="1">Belongs to the UPF0288 family.</text>
</comment>
<dbReference type="GeneID" id="14408024"/>
<dbReference type="Pfam" id="PF26548">
    <property type="entry name" value="DUF8179"/>
    <property type="match status" value="1"/>
</dbReference>
<evidence type="ECO:0000256" key="1">
    <source>
        <dbReference type="HAMAP-Rule" id="MF_01089"/>
    </source>
</evidence>
<reference evidence="4" key="1">
    <citation type="submission" date="2012-02" db="EMBL/GenBank/DDBJ databases">
        <title>Complete sequence of chromosome of Methanomethylovorans hollandica DSM 15978.</title>
        <authorList>
            <person name="Lucas S."/>
            <person name="Copeland A."/>
            <person name="Lapidus A."/>
            <person name="Glavina del Rio T."/>
            <person name="Dalin E."/>
            <person name="Tice H."/>
            <person name="Bruce D."/>
            <person name="Goodwin L."/>
            <person name="Pitluck S."/>
            <person name="Peters L."/>
            <person name="Mikhailova N."/>
            <person name="Held B."/>
            <person name="Kyrpides N."/>
            <person name="Mavromatis K."/>
            <person name="Ivanova N."/>
            <person name="Brettin T."/>
            <person name="Detter J.C."/>
            <person name="Han C."/>
            <person name="Larimer F."/>
            <person name="Land M."/>
            <person name="Hauser L."/>
            <person name="Markowitz V."/>
            <person name="Cheng J.-F."/>
            <person name="Hugenholtz P."/>
            <person name="Woyke T."/>
            <person name="Wu D."/>
            <person name="Spring S."/>
            <person name="Schroeder M."/>
            <person name="Brambilla E."/>
            <person name="Klenk H.-P."/>
            <person name="Eisen J.A."/>
        </authorList>
    </citation>
    <scope>NUCLEOTIDE SEQUENCE [LARGE SCALE GENOMIC DNA]</scope>
    <source>
        <strain evidence="4">DSM 15978 / NBRC 107637 / DMS1</strain>
    </source>
</reference>
<dbReference type="InterPro" id="IPR016466">
    <property type="entry name" value="Methan_mark_3"/>
</dbReference>
<protein>
    <recommendedName>
        <fullName evidence="1">UPF0288 protein Metho_0163</fullName>
    </recommendedName>
</protein>
<dbReference type="EMBL" id="CP003362">
    <property type="protein sequence ID" value="AGB48450.1"/>
    <property type="molecule type" value="Genomic_DNA"/>
</dbReference>
<dbReference type="PIRSF" id="PIRSF005852">
    <property type="entry name" value="UCP005852"/>
    <property type="match status" value="1"/>
</dbReference>
<dbReference type="Proteomes" id="UP000010866">
    <property type="component" value="Chromosome"/>
</dbReference>
<keyword evidence="4" id="KW-1185">Reference proteome</keyword>
<accession>L0KUT4</accession>
<dbReference type="RefSeq" id="WP_015323619.1">
    <property type="nucleotide sequence ID" value="NC_019977.1"/>
</dbReference>
<dbReference type="NCBIfam" id="TIGR03268">
    <property type="entry name" value="methan_mark_3"/>
    <property type="match status" value="1"/>
</dbReference>
<name>L0KUT4_METHD</name>
<feature type="domain" description="Putative peptidyl-prolyl cis-trans isomerase" evidence="2">
    <location>
        <begin position="384"/>
        <end position="511"/>
    </location>
</feature>
<dbReference type="KEGG" id="mhz:Metho_0163"/>
<evidence type="ECO:0000259" key="2">
    <source>
        <dbReference type="Pfam" id="PF26548"/>
    </source>
</evidence>